<accession>A0A0F8WNG8</accession>
<dbReference type="EMBL" id="LAZR01064007">
    <property type="protein sequence ID" value="KKK58392.1"/>
    <property type="molecule type" value="Genomic_DNA"/>
</dbReference>
<gene>
    <name evidence="1" type="ORF">LCGC14_3044900</name>
</gene>
<comment type="caution">
    <text evidence="1">The sequence shown here is derived from an EMBL/GenBank/DDBJ whole genome shotgun (WGS) entry which is preliminary data.</text>
</comment>
<reference evidence="1" key="1">
    <citation type="journal article" date="2015" name="Nature">
        <title>Complex archaea that bridge the gap between prokaryotes and eukaryotes.</title>
        <authorList>
            <person name="Spang A."/>
            <person name="Saw J.H."/>
            <person name="Jorgensen S.L."/>
            <person name="Zaremba-Niedzwiedzka K."/>
            <person name="Martijn J."/>
            <person name="Lind A.E."/>
            <person name="van Eijk R."/>
            <person name="Schleper C."/>
            <person name="Guy L."/>
            <person name="Ettema T.J."/>
        </authorList>
    </citation>
    <scope>NUCLEOTIDE SEQUENCE</scope>
</reference>
<protein>
    <submittedName>
        <fullName evidence="1">Uncharacterized protein</fullName>
    </submittedName>
</protein>
<sequence>MNINIEDLINQVLVKKSQNNDRDYTHFHPSEFHACHRKLAYKYYEAKGICSPSEPAAKFIDPQLQRIFDNGHGVHFRLGKNLESTGILKGRWRCLSCSKIFGKKEVMNTCQWYVKVFHQYP</sequence>
<organism evidence="1">
    <name type="scientific">marine sediment metagenome</name>
    <dbReference type="NCBI Taxonomy" id="412755"/>
    <lineage>
        <taxon>unclassified sequences</taxon>
        <taxon>metagenomes</taxon>
        <taxon>ecological metagenomes</taxon>
    </lineage>
</organism>
<proteinExistence type="predicted"/>
<evidence type="ECO:0000313" key="1">
    <source>
        <dbReference type="EMBL" id="KKK58392.1"/>
    </source>
</evidence>
<name>A0A0F8WNG8_9ZZZZ</name>
<dbReference type="AlphaFoldDB" id="A0A0F8WNG8"/>
<dbReference type="Gene3D" id="3.90.320.10">
    <property type="match status" value="1"/>
</dbReference>
<dbReference type="InterPro" id="IPR011604">
    <property type="entry name" value="PDDEXK-like_dom_sf"/>
</dbReference>